<feature type="transmembrane region" description="Helical" evidence="8">
    <location>
        <begin position="203"/>
        <end position="224"/>
    </location>
</feature>
<evidence type="ECO:0000256" key="4">
    <source>
        <dbReference type="ARBA" id="ARBA00022475"/>
    </source>
</evidence>
<dbReference type="SUPFAM" id="SSF81345">
    <property type="entry name" value="ABC transporter involved in vitamin B12 uptake, BtuC"/>
    <property type="match status" value="1"/>
</dbReference>
<evidence type="ECO:0000313" key="10">
    <source>
        <dbReference type="EMBL" id="HHR96701.1"/>
    </source>
</evidence>
<comment type="subcellular location">
    <subcellularLocation>
        <location evidence="1">Cell membrane</location>
        <topology evidence="1">Multi-pass membrane protein</topology>
    </subcellularLocation>
</comment>
<protein>
    <submittedName>
        <fullName evidence="10">Iron ABC transporter permease</fullName>
    </submittedName>
</protein>
<dbReference type="GO" id="GO:0022857">
    <property type="term" value="F:transmembrane transporter activity"/>
    <property type="evidence" value="ECO:0007669"/>
    <property type="project" value="InterPro"/>
</dbReference>
<evidence type="ECO:0000256" key="5">
    <source>
        <dbReference type="ARBA" id="ARBA00022692"/>
    </source>
</evidence>
<comment type="similarity">
    <text evidence="2">Belongs to the binding-protein-dependent transport system permease family. FecCD subfamily.</text>
</comment>
<comment type="caution">
    <text evidence="10">The sequence shown here is derived from an EMBL/GenBank/DDBJ whole genome shotgun (WGS) entry which is preliminary data.</text>
</comment>
<dbReference type="InterPro" id="IPR000522">
    <property type="entry name" value="ABC_transptr_permease_BtuC"/>
</dbReference>
<evidence type="ECO:0000256" key="6">
    <source>
        <dbReference type="ARBA" id="ARBA00022989"/>
    </source>
</evidence>
<evidence type="ECO:0000256" key="3">
    <source>
        <dbReference type="ARBA" id="ARBA00022448"/>
    </source>
</evidence>
<feature type="transmembrane region" description="Helical" evidence="8">
    <location>
        <begin position="161"/>
        <end position="183"/>
    </location>
</feature>
<dbReference type="Pfam" id="PF01032">
    <property type="entry name" value="FecCD"/>
    <property type="match status" value="1"/>
</dbReference>
<dbReference type="EMBL" id="DRUB01000152">
    <property type="protein sequence ID" value="HHR96701.1"/>
    <property type="molecule type" value="Genomic_DNA"/>
</dbReference>
<keyword evidence="5 8" id="KW-0812">Transmembrane</keyword>
<dbReference type="InterPro" id="IPR037294">
    <property type="entry name" value="ABC_BtuC-like"/>
</dbReference>
<name>A0A7C5UYR3_9CREN</name>
<dbReference type="AlphaFoldDB" id="A0A7C5UYR3"/>
<dbReference type="PANTHER" id="PTHR30472">
    <property type="entry name" value="FERRIC ENTEROBACTIN TRANSPORT SYSTEM PERMEASE PROTEIN"/>
    <property type="match status" value="1"/>
</dbReference>
<evidence type="ECO:0000256" key="8">
    <source>
        <dbReference type="SAM" id="Phobius"/>
    </source>
</evidence>
<gene>
    <name evidence="10" type="ORF">ENL47_07870</name>
    <name evidence="9" type="ORF">ENM84_00025</name>
</gene>
<feature type="transmembrane region" description="Helical" evidence="8">
    <location>
        <begin position="253"/>
        <end position="286"/>
    </location>
</feature>
<reference evidence="10" key="1">
    <citation type="journal article" date="2020" name="mSystems">
        <title>Genome- and Community-Level Interaction Insights into Carbon Utilization and Element Cycling Functions of Hydrothermarchaeota in Hydrothermal Sediment.</title>
        <authorList>
            <person name="Zhou Z."/>
            <person name="Liu Y."/>
            <person name="Xu W."/>
            <person name="Pan J."/>
            <person name="Luo Z.H."/>
            <person name="Li M."/>
        </authorList>
    </citation>
    <scope>NUCLEOTIDE SEQUENCE [LARGE SCALE GENOMIC DNA]</scope>
    <source>
        <strain evidence="10">SpSt-1</strain>
        <strain evidence="9">SpSt-1121</strain>
    </source>
</reference>
<dbReference type="CDD" id="cd06550">
    <property type="entry name" value="TM_ABC_iron-siderophores_like"/>
    <property type="match status" value="1"/>
</dbReference>
<keyword evidence="4" id="KW-1003">Cell membrane</keyword>
<evidence type="ECO:0000256" key="1">
    <source>
        <dbReference type="ARBA" id="ARBA00004651"/>
    </source>
</evidence>
<dbReference type="PANTHER" id="PTHR30472:SF25">
    <property type="entry name" value="ABC TRANSPORTER PERMEASE PROTEIN MJ0876-RELATED"/>
    <property type="match status" value="1"/>
</dbReference>
<accession>A0A7C5UYR3</accession>
<keyword evidence="6 8" id="KW-1133">Transmembrane helix</keyword>
<keyword evidence="7 8" id="KW-0472">Membrane</keyword>
<organism evidence="10">
    <name type="scientific">Ignisphaera aggregans</name>
    <dbReference type="NCBI Taxonomy" id="334771"/>
    <lineage>
        <taxon>Archaea</taxon>
        <taxon>Thermoproteota</taxon>
        <taxon>Thermoprotei</taxon>
        <taxon>Desulfurococcales</taxon>
        <taxon>Desulfurococcaceae</taxon>
        <taxon>Ignisphaera</taxon>
    </lineage>
</organism>
<feature type="transmembrane region" description="Helical" evidence="8">
    <location>
        <begin position="292"/>
        <end position="311"/>
    </location>
</feature>
<dbReference type="GO" id="GO:0033214">
    <property type="term" value="P:siderophore-iron import into cell"/>
    <property type="evidence" value="ECO:0007669"/>
    <property type="project" value="TreeGrafter"/>
</dbReference>
<proteinExistence type="inferred from homology"/>
<feature type="transmembrane region" description="Helical" evidence="8">
    <location>
        <begin position="318"/>
        <end position="339"/>
    </location>
</feature>
<evidence type="ECO:0000256" key="7">
    <source>
        <dbReference type="ARBA" id="ARBA00023136"/>
    </source>
</evidence>
<dbReference type="EMBL" id="DRZI01000002">
    <property type="protein sequence ID" value="HHP81027.1"/>
    <property type="molecule type" value="Genomic_DNA"/>
</dbReference>
<sequence length="341" mass="37285">MNTIEKIFRLRIFFLAFLSIVLIILIPISISIGVYKIGFIDLIKYIFFGGLDLEAKSILFLRFRRVLSSIVIGAILGSGGAAMQSILRNPMASPFTLGISWAAALGVAIALLTGIGGVASQWFLSFLNPYIIPLFAFSFALIQVAIVLLLVYRAGMSEKALILASIAMSFFYQAVLYFIQYFFLNELQVALIVFWTFGDIGRVGWVELYILLSTLSIVSIYYILKSYDFDLMLLGDDSAASSGINPKRFRLEAAIVTAFGASISTAFAGVIAFLCLVAPHIARLIIGSSHRYLIPASMAIGSILLVVADIIGRGITYVTIPVGITISFIGSPLLLYLLLRR</sequence>
<dbReference type="GO" id="GO:0005886">
    <property type="term" value="C:plasma membrane"/>
    <property type="evidence" value="ECO:0007669"/>
    <property type="project" value="UniProtKB-SubCell"/>
</dbReference>
<feature type="transmembrane region" description="Helical" evidence="8">
    <location>
        <begin position="99"/>
        <end position="124"/>
    </location>
</feature>
<feature type="transmembrane region" description="Helical" evidence="8">
    <location>
        <begin position="66"/>
        <end position="87"/>
    </location>
</feature>
<feature type="transmembrane region" description="Helical" evidence="8">
    <location>
        <begin position="130"/>
        <end position="152"/>
    </location>
</feature>
<keyword evidence="3" id="KW-0813">Transport</keyword>
<evidence type="ECO:0000313" key="9">
    <source>
        <dbReference type="EMBL" id="HHP81027.1"/>
    </source>
</evidence>
<evidence type="ECO:0000256" key="2">
    <source>
        <dbReference type="ARBA" id="ARBA00007935"/>
    </source>
</evidence>
<feature type="transmembrane region" description="Helical" evidence="8">
    <location>
        <begin position="12"/>
        <end position="35"/>
    </location>
</feature>
<dbReference type="Gene3D" id="1.10.3470.10">
    <property type="entry name" value="ABC transporter involved in vitamin B12 uptake, BtuC"/>
    <property type="match status" value="1"/>
</dbReference>